<sequence length="128" mass="14279">MGSLLDVHDSATTVDKLIEMFTGKIRNNTKTLTWDQGVELAQVDRLSIERGLAVYFCDPHSPWQRPTNENTNGLVRDFLPKGSDFSTLTLQKAFNTFKTYSTGAPEKSSTGTHQKRESKNYSSDASTT</sequence>
<gene>
    <name evidence="3" type="ORF">FQN05_02410</name>
</gene>
<name>A0A2N6TQ17_9CORY</name>
<dbReference type="GO" id="GO:0005829">
    <property type="term" value="C:cytosol"/>
    <property type="evidence" value="ECO:0007669"/>
    <property type="project" value="TreeGrafter"/>
</dbReference>
<dbReference type="PANTHER" id="PTHR10948:SF23">
    <property type="entry name" value="TRANSPOSASE INSI FOR INSERTION SEQUENCE ELEMENT IS30A-RELATED"/>
    <property type="match status" value="1"/>
</dbReference>
<proteinExistence type="predicted"/>
<reference evidence="3 4" key="1">
    <citation type="submission" date="2019-07" db="EMBL/GenBank/DDBJ databases">
        <title>Draft genome of C. aurimucosum strain 15-4290.</title>
        <authorList>
            <person name="Pacheco L.G.C."/>
            <person name="Aguiar E.R.G.R."/>
            <person name="Navas J."/>
            <person name="Santos C.S."/>
            <person name="Rocha D.J.P.G."/>
        </authorList>
    </citation>
    <scope>NUCLEOTIDE SEQUENCE [LARGE SCALE GENOMIC DNA]</scope>
    <source>
        <strain evidence="3 4">15-4290</strain>
    </source>
</reference>
<dbReference type="RefSeq" id="WP_070511640.1">
    <property type="nucleotide sequence ID" value="NZ_PNHI01000004.1"/>
</dbReference>
<organism evidence="3 4">
    <name type="scientific">Corynebacterium aurimucosum</name>
    <dbReference type="NCBI Taxonomy" id="169292"/>
    <lineage>
        <taxon>Bacteria</taxon>
        <taxon>Bacillati</taxon>
        <taxon>Actinomycetota</taxon>
        <taxon>Actinomycetes</taxon>
        <taxon>Mycobacteriales</taxon>
        <taxon>Corynebacteriaceae</taxon>
        <taxon>Corynebacterium</taxon>
    </lineage>
</organism>
<dbReference type="GO" id="GO:0004803">
    <property type="term" value="F:transposase activity"/>
    <property type="evidence" value="ECO:0007669"/>
    <property type="project" value="TreeGrafter"/>
</dbReference>
<accession>A0A2N6TQ17</accession>
<feature type="region of interest" description="Disordered" evidence="1">
    <location>
        <begin position="100"/>
        <end position="128"/>
    </location>
</feature>
<feature type="domain" description="Integrase catalytic" evidence="2">
    <location>
        <begin position="1"/>
        <end position="123"/>
    </location>
</feature>
<protein>
    <submittedName>
        <fullName evidence="3">IS30 family transposase</fullName>
    </submittedName>
</protein>
<dbReference type="AlphaFoldDB" id="A0A2N6TQ17"/>
<dbReference type="InterPro" id="IPR012337">
    <property type="entry name" value="RNaseH-like_sf"/>
</dbReference>
<dbReference type="Proteomes" id="UP000320648">
    <property type="component" value="Unassembled WGS sequence"/>
</dbReference>
<comment type="caution">
    <text evidence="3">The sequence shown here is derived from an EMBL/GenBank/DDBJ whole genome shotgun (WGS) entry which is preliminary data.</text>
</comment>
<dbReference type="SUPFAM" id="SSF53098">
    <property type="entry name" value="Ribonuclease H-like"/>
    <property type="match status" value="1"/>
</dbReference>
<evidence type="ECO:0000259" key="2">
    <source>
        <dbReference type="PROSITE" id="PS50994"/>
    </source>
</evidence>
<dbReference type="GO" id="GO:0015074">
    <property type="term" value="P:DNA integration"/>
    <property type="evidence" value="ECO:0007669"/>
    <property type="project" value="InterPro"/>
</dbReference>
<evidence type="ECO:0000256" key="1">
    <source>
        <dbReference type="SAM" id="MobiDB-lite"/>
    </source>
</evidence>
<dbReference type="InterPro" id="IPR053392">
    <property type="entry name" value="Transposase_IS30-like"/>
</dbReference>
<evidence type="ECO:0000313" key="4">
    <source>
        <dbReference type="Proteomes" id="UP000320648"/>
    </source>
</evidence>
<dbReference type="PANTHER" id="PTHR10948">
    <property type="entry name" value="TRANSPOSASE"/>
    <property type="match status" value="1"/>
</dbReference>
<dbReference type="EMBL" id="VMTX01000002">
    <property type="protein sequence ID" value="TVU86325.1"/>
    <property type="molecule type" value="Genomic_DNA"/>
</dbReference>
<dbReference type="GO" id="GO:0032196">
    <property type="term" value="P:transposition"/>
    <property type="evidence" value="ECO:0007669"/>
    <property type="project" value="TreeGrafter"/>
</dbReference>
<evidence type="ECO:0000313" key="3">
    <source>
        <dbReference type="EMBL" id="TVU86325.1"/>
    </source>
</evidence>
<dbReference type="NCBIfam" id="NF033563">
    <property type="entry name" value="transpos_IS30"/>
    <property type="match status" value="1"/>
</dbReference>
<dbReference type="InterPro" id="IPR051917">
    <property type="entry name" value="Transposase-Integrase"/>
</dbReference>
<feature type="compositionally biased region" description="Polar residues" evidence="1">
    <location>
        <begin position="100"/>
        <end position="112"/>
    </location>
</feature>
<dbReference type="PROSITE" id="PS50994">
    <property type="entry name" value="INTEGRASE"/>
    <property type="match status" value="1"/>
</dbReference>
<dbReference type="InterPro" id="IPR001584">
    <property type="entry name" value="Integrase_cat-core"/>
</dbReference>